<keyword evidence="2" id="KW-1185">Reference proteome</keyword>
<dbReference type="EMBL" id="JANBPW010001219">
    <property type="protein sequence ID" value="KAJ1945539.1"/>
    <property type="molecule type" value="Genomic_DNA"/>
</dbReference>
<protein>
    <submittedName>
        <fullName evidence="1">Uncharacterized protein</fullName>
    </submittedName>
</protein>
<organism evidence="1 2">
    <name type="scientific">Linderina macrospora</name>
    <dbReference type="NCBI Taxonomy" id="4868"/>
    <lineage>
        <taxon>Eukaryota</taxon>
        <taxon>Fungi</taxon>
        <taxon>Fungi incertae sedis</taxon>
        <taxon>Zoopagomycota</taxon>
        <taxon>Kickxellomycotina</taxon>
        <taxon>Kickxellomycetes</taxon>
        <taxon>Kickxellales</taxon>
        <taxon>Kickxellaceae</taxon>
        <taxon>Linderina</taxon>
    </lineage>
</organism>
<accession>A0ACC1JBS1</accession>
<sequence length="417" mass="46647">MAPIGTLVGPTLNARNYKARVVASFLGLDLATTPDFQMGVDNKTPEYLAKHPAGKVPSFEGADGFHLTDSSAIAYYVASKAGADSPLLGQTAEETAEILQYILAAEADFSPAMGGTLYSLLGFAPFIKPAQQAAEGEMFRFLGVFNTILQDKTFLVGERITVADIVLACDLIMPYKLYLTAADRKQYRNLTRYFKTIISQPAFKAVVPNVELCKERVKPAAPAKKEKAKKAEKPQAEKPKKAEKKVEEPVEEAPKPAPKPKSKLDLLPPPKMVLDDWKRFYSNNDTKPTAMNWLWEHFDEEGYSFWKVDYKYNDELTQIFMSNNLVGGFFNRLERARKYAFGNLLVLGENGDNQIWGYFMVRGQEVPEEVTDAADYESYSWAKVDHKDPKTKAEIEDCFAWEGPALPRACADGKTFK</sequence>
<name>A0ACC1JBS1_9FUNG</name>
<evidence type="ECO:0000313" key="1">
    <source>
        <dbReference type="EMBL" id="KAJ1945539.1"/>
    </source>
</evidence>
<comment type="caution">
    <text evidence="1">The sequence shown here is derived from an EMBL/GenBank/DDBJ whole genome shotgun (WGS) entry which is preliminary data.</text>
</comment>
<evidence type="ECO:0000313" key="2">
    <source>
        <dbReference type="Proteomes" id="UP001150603"/>
    </source>
</evidence>
<reference evidence="1" key="1">
    <citation type="submission" date="2022-07" db="EMBL/GenBank/DDBJ databases">
        <title>Phylogenomic reconstructions and comparative analyses of Kickxellomycotina fungi.</title>
        <authorList>
            <person name="Reynolds N.K."/>
            <person name="Stajich J.E."/>
            <person name="Barry K."/>
            <person name="Grigoriev I.V."/>
            <person name="Crous P."/>
            <person name="Smith M.E."/>
        </authorList>
    </citation>
    <scope>NUCLEOTIDE SEQUENCE</scope>
    <source>
        <strain evidence="1">NRRL 5244</strain>
    </source>
</reference>
<dbReference type="Proteomes" id="UP001150603">
    <property type="component" value="Unassembled WGS sequence"/>
</dbReference>
<proteinExistence type="predicted"/>
<gene>
    <name evidence="1" type="ORF">FBU59_002276</name>
</gene>